<dbReference type="AlphaFoldDB" id="A0AAN7BAN2"/>
<protein>
    <recommendedName>
        <fullName evidence="6">NACHT domain-containing protein</fullName>
    </recommendedName>
</protein>
<dbReference type="Proteomes" id="UP001301769">
    <property type="component" value="Unassembled WGS sequence"/>
</dbReference>
<dbReference type="Pfam" id="PF25053">
    <property type="entry name" value="DUF7791"/>
    <property type="match status" value="1"/>
</dbReference>
<evidence type="ECO:0000313" key="5">
    <source>
        <dbReference type="Proteomes" id="UP001301769"/>
    </source>
</evidence>
<evidence type="ECO:0000313" key="4">
    <source>
        <dbReference type="EMBL" id="KAK4216729.1"/>
    </source>
</evidence>
<sequence length="1045" mass="118387">MDPLSALSIAAAAVQFIDFAQQRCRDVRKLYDLGDESLLHASRAIDELVDRCTDLARQLADIFKSLDSISKKGCRISKAFSYLRAEWSYIDITQITERLEKYQSQLALRMLLYLNLKAEAAENRETQRFNALESRIVEVLAVSENKLNLTQSQNEGPRRGVDQNNALQTMPDETFAAILTLENGKTSVLSSDGPGQCHVVEKGRQKYMTLGSGADKMTTRIGDFKPIQDKVLACLYFRRLGDRYDDVSWAHDKIYGWILEGAPLRMDTQPLPGSETHFLQWLKTDSGCFWINGKAGSGKSTLMKFIWEHPNTRIALWGWAQSGSRDLAMGSYFFWNLGSSLQKSMEGLLRSLLYKILQDRPHLISVIMPELWMAGVTHDRREALASPSYSELLRWFRRLLDRATSQLRLVFLIDGLDEYDGEYHEICKLIKSYSNYDHVKFIVSSRPVPICVDHFSSSPHLRLQDLTQADIRRYAQDHLKDRLYERFGEQSHVLIEQIVERSCGVFLWVVLVVRSISQGIANWDNFKELSQRLDDLPTDLEELYAHMLRSMPLPYRTQASRLLQITLRVVEAQQPVRLTPLQLHFAQQEDRTVLGTPNVPLSVQEIANICAEVEGRIRSRCCGLLEVRIADTSKKRQLLHQHQYVDFIHRTVVEFLRLADVWSDLASLTEDDSAFHPDINLFRSCVLVCKTMATEPTIAPVMRSSVWEYMQLAFGYAAQAEESDNPINSSILDELDKAVAYHWRAASKRQGPLGIIDTKDLHWANGFSLVPNTSPGFSDLGTIVTSGAKPIFFQIVAEYLGLVTYFRDMPAEVQANQHRHGEQHGQATVTLFNGIKLILQWKPWPFKRLETMVRRTASICAILLAKGANPNAELCATSEASMTSWNLMLRYSAWNAQHIKADFQKCLLAGSGFPPMFYQLLTAFVKAGADVNIPVLWADKLNRNVSQPDATAGPLRVSVRYSALKVLESLFSVPESDARDYDFILGRDNETNTTANMESFHKPLMQLMIGRGAVARVWEDGKLVSGPSLQVAVVKGSMSTNGRRR</sequence>
<keyword evidence="1" id="KW-0677">Repeat</keyword>
<dbReference type="PANTHER" id="PTHR10039:SF5">
    <property type="entry name" value="NACHT DOMAIN-CONTAINING PROTEIN"/>
    <property type="match status" value="1"/>
</dbReference>
<evidence type="ECO:0000259" key="3">
    <source>
        <dbReference type="Pfam" id="PF25053"/>
    </source>
</evidence>
<evidence type="ECO:0008006" key="6">
    <source>
        <dbReference type="Google" id="ProtNLM"/>
    </source>
</evidence>
<gene>
    <name evidence="4" type="ORF">QBC37DRAFT_453547</name>
</gene>
<evidence type="ECO:0000259" key="2">
    <source>
        <dbReference type="Pfam" id="PF24883"/>
    </source>
</evidence>
<dbReference type="InterPro" id="IPR056693">
    <property type="entry name" value="DUF7791"/>
</dbReference>
<dbReference type="Gene3D" id="3.40.50.300">
    <property type="entry name" value="P-loop containing nucleotide triphosphate hydrolases"/>
    <property type="match status" value="1"/>
</dbReference>
<name>A0AAN7BAN2_9PEZI</name>
<accession>A0AAN7BAN2</accession>
<dbReference type="InterPro" id="IPR056884">
    <property type="entry name" value="NPHP3-like_N"/>
</dbReference>
<dbReference type="Pfam" id="PF24883">
    <property type="entry name" value="NPHP3_N"/>
    <property type="match status" value="1"/>
</dbReference>
<dbReference type="PANTHER" id="PTHR10039">
    <property type="entry name" value="AMELOGENIN"/>
    <property type="match status" value="1"/>
</dbReference>
<keyword evidence="5" id="KW-1185">Reference proteome</keyword>
<dbReference type="SUPFAM" id="SSF52540">
    <property type="entry name" value="P-loop containing nucleoside triphosphate hydrolases"/>
    <property type="match status" value="1"/>
</dbReference>
<reference evidence="4" key="2">
    <citation type="submission" date="2023-05" db="EMBL/GenBank/DDBJ databases">
        <authorList>
            <consortium name="Lawrence Berkeley National Laboratory"/>
            <person name="Steindorff A."/>
            <person name="Hensen N."/>
            <person name="Bonometti L."/>
            <person name="Westerberg I."/>
            <person name="Brannstrom I.O."/>
            <person name="Guillou S."/>
            <person name="Cros-Aarteil S."/>
            <person name="Calhoun S."/>
            <person name="Haridas S."/>
            <person name="Kuo A."/>
            <person name="Mondo S."/>
            <person name="Pangilinan J."/>
            <person name="Riley R."/>
            <person name="Labutti K."/>
            <person name="Andreopoulos B."/>
            <person name="Lipzen A."/>
            <person name="Chen C."/>
            <person name="Yanf M."/>
            <person name="Daum C."/>
            <person name="Ng V."/>
            <person name="Clum A."/>
            <person name="Ohm R."/>
            <person name="Martin F."/>
            <person name="Silar P."/>
            <person name="Natvig D."/>
            <person name="Lalanne C."/>
            <person name="Gautier V."/>
            <person name="Ament-Velasquez S.L."/>
            <person name="Kruys A."/>
            <person name="Hutchinson M.I."/>
            <person name="Powell A.J."/>
            <person name="Barry K."/>
            <person name="Miller A.N."/>
            <person name="Grigoriev I.V."/>
            <person name="Debuchy R."/>
            <person name="Gladieux P."/>
            <person name="Thoren M.H."/>
            <person name="Johannesson H."/>
        </authorList>
    </citation>
    <scope>NUCLEOTIDE SEQUENCE</scope>
    <source>
        <strain evidence="4">PSN293</strain>
    </source>
</reference>
<reference evidence="4" key="1">
    <citation type="journal article" date="2023" name="Mol. Phylogenet. Evol.">
        <title>Genome-scale phylogeny and comparative genomics of the fungal order Sordariales.</title>
        <authorList>
            <person name="Hensen N."/>
            <person name="Bonometti L."/>
            <person name="Westerberg I."/>
            <person name="Brannstrom I.O."/>
            <person name="Guillou S."/>
            <person name="Cros-Aarteil S."/>
            <person name="Calhoun S."/>
            <person name="Haridas S."/>
            <person name="Kuo A."/>
            <person name="Mondo S."/>
            <person name="Pangilinan J."/>
            <person name="Riley R."/>
            <person name="LaButti K."/>
            <person name="Andreopoulos B."/>
            <person name="Lipzen A."/>
            <person name="Chen C."/>
            <person name="Yan M."/>
            <person name="Daum C."/>
            <person name="Ng V."/>
            <person name="Clum A."/>
            <person name="Steindorff A."/>
            <person name="Ohm R.A."/>
            <person name="Martin F."/>
            <person name="Silar P."/>
            <person name="Natvig D.O."/>
            <person name="Lalanne C."/>
            <person name="Gautier V."/>
            <person name="Ament-Velasquez S.L."/>
            <person name="Kruys A."/>
            <person name="Hutchinson M.I."/>
            <person name="Powell A.J."/>
            <person name="Barry K."/>
            <person name="Miller A.N."/>
            <person name="Grigoriev I.V."/>
            <person name="Debuchy R."/>
            <person name="Gladieux P."/>
            <person name="Hiltunen Thoren M."/>
            <person name="Johannesson H."/>
        </authorList>
    </citation>
    <scope>NUCLEOTIDE SEQUENCE</scope>
    <source>
        <strain evidence="4">PSN293</strain>
    </source>
</reference>
<organism evidence="4 5">
    <name type="scientific">Rhypophila decipiens</name>
    <dbReference type="NCBI Taxonomy" id="261697"/>
    <lineage>
        <taxon>Eukaryota</taxon>
        <taxon>Fungi</taxon>
        <taxon>Dikarya</taxon>
        <taxon>Ascomycota</taxon>
        <taxon>Pezizomycotina</taxon>
        <taxon>Sordariomycetes</taxon>
        <taxon>Sordariomycetidae</taxon>
        <taxon>Sordariales</taxon>
        <taxon>Naviculisporaceae</taxon>
        <taxon>Rhypophila</taxon>
    </lineage>
</organism>
<dbReference type="EMBL" id="MU858065">
    <property type="protein sequence ID" value="KAK4216729.1"/>
    <property type="molecule type" value="Genomic_DNA"/>
</dbReference>
<feature type="domain" description="Nephrocystin 3-like N-terminal" evidence="2">
    <location>
        <begin position="276"/>
        <end position="446"/>
    </location>
</feature>
<feature type="domain" description="DUF7791" evidence="3">
    <location>
        <begin position="550"/>
        <end position="693"/>
    </location>
</feature>
<dbReference type="InterPro" id="IPR027417">
    <property type="entry name" value="P-loop_NTPase"/>
</dbReference>
<evidence type="ECO:0000256" key="1">
    <source>
        <dbReference type="ARBA" id="ARBA00022737"/>
    </source>
</evidence>
<proteinExistence type="predicted"/>
<comment type="caution">
    <text evidence="4">The sequence shown here is derived from an EMBL/GenBank/DDBJ whole genome shotgun (WGS) entry which is preliminary data.</text>
</comment>